<accession>A0A975UCY1</accession>
<protein>
    <submittedName>
        <fullName evidence="1">VOC family protein</fullName>
    </submittedName>
</protein>
<dbReference type="PANTHER" id="PTHR37519">
    <property type="match status" value="1"/>
</dbReference>
<dbReference type="RefSeq" id="WP_136482580.1">
    <property type="nucleotide sequence ID" value="NZ_CP076643.1"/>
</dbReference>
<proteinExistence type="predicted"/>
<dbReference type="SUPFAM" id="SSF54593">
    <property type="entry name" value="Glyoxalase/Bleomycin resistance protein/Dihydroxybiphenyl dioxygenase"/>
    <property type="match status" value="1"/>
</dbReference>
<evidence type="ECO:0000313" key="2">
    <source>
        <dbReference type="Proteomes" id="UP000694232"/>
    </source>
</evidence>
<evidence type="ECO:0000313" key="1">
    <source>
        <dbReference type="EMBL" id="QXO18149.1"/>
    </source>
</evidence>
<reference evidence="1" key="1">
    <citation type="submission" date="2021-06" db="EMBL/GenBank/DDBJ databases">
        <title>Vibrio nov. sp., novel gut bacterium isolated from Yellow Sea oyster.</title>
        <authorList>
            <person name="Muhammad N."/>
            <person name="Nguyen T.H."/>
            <person name="Lee Y.-J."/>
            <person name="Ko J."/>
            <person name="Kim S.-G."/>
        </authorList>
    </citation>
    <scope>NUCLEOTIDE SEQUENCE</scope>
    <source>
        <strain evidence="1">OG9-811</strain>
    </source>
</reference>
<dbReference type="AlphaFoldDB" id="A0A975UCY1"/>
<organism evidence="1 2">
    <name type="scientific">Vibrio ostreae</name>
    <dbReference type="NCBI Taxonomy" id="2841925"/>
    <lineage>
        <taxon>Bacteria</taxon>
        <taxon>Pseudomonadati</taxon>
        <taxon>Pseudomonadota</taxon>
        <taxon>Gammaproteobacteria</taxon>
        <taxon>Vibrionales</taxon>
        <taxon>Vibrionaceae</taxon>
        <taxon>Vibrio</taxon>
    </lineage>
</organism>
<dbReference type="InterPro" id="IPR029068">
    <property type="entry name" value="Glyas_Bleomycin-R_OHBP_Dase"/>
</dbReference>
<dbReference type="NCBIfam" id="NF008683">
    <property type="entry name" value="PRK11700.1-6"/>
    <property type="match status" value="1"/>
</dbReference>
<dbReference type="EMBL" id="CP076643">
    <property type="protein sequence ID" value="QXO18149.1"/>
    <property type="molecule type" value="Genomic_DNA"/>
</dbReference>
<dbReference type="InterPro" id="IPR010393">
    <property type="entry name" value="DUF991_YecM-like"/>
</dbReference>
<gene>
    <name evidence="1" type="ORF">KNV97_07620</name>
</gene>
<dbReference type="Pfam" id="PF06185">
    <property type="entry name" value="YecM"/>
    <property type="match status" value="1"/>
</dbReference>
<dbReference type="KEGG" id="vos:KNV97_07620"/>
<name>A0A975UCY1_9VIBR</name>
<dbReference type="PANTHER" id="PTHR37519:SF1">
    <property type="entry name" value="DIHYDROXYBIPHENYL DIOXYGENASE DOMAIN-CONTAINING PROTEIN"/>
    <property type="match status" value="1"/>
</dbReference>
<sequence>MLQALMESGLHPVQMKDKLDDFIQKIQQLSALLHIDLSGHTLDHIALRINDPKLAQAAHQEWLKSGRQISSAEINCRAIIVLEFDQPLAAGPWHIACLELPYPAPGKIYPEQSWEHVEFVVPSQAVSAEAFVADIQQQFPALAAGWDGLAEQGVTIKLSSPKGQGERLNNPTVAFKWQGVCIKLHPHTLKTIVESEQAPNPDCAC</sequence>
<dbReference type="Proteomes" id="UP000694232">
    <property type="component" value="Chromosome 1"/>
</dbReference>
<dbReference type="GO" id="GO:0005829">
    <property type="term" value="C:cytosol"/>
    <property type="evidence" value="ECO:0007669"/>
    <property type="project" value="TreeGrafter"/>
</dbReference>
<keyword evidence="2" id="KW-1185">Reference proteome</keyword>
<dbReference type="Gene3D" id="3.10.180.10">
    <property type="entry name" value="2,3-Dihydroxybiphenyl 1,2-Dioxygenase, domain 1"/>
    <property type="match status" value="1"/>
</dbReference>